<dbReference type="InterPro" id="IPR003774">
    <property type="entry name" value="AlgH-like"/>
</dbReference>
<keyword evidence="4" id="KW-1185">Reference proteome</keyword>
<dbReference type="Gene3D" id="3.40.1740.10">
    <property type="entry name" value="VC0467-like"/>
    <property type="match status" value="1"/>
</dbReference>
<name>A0A939H098_9BURK</name>
<comment type="similarity">
    <text evidence="1 2">Belongs to the UPF0301 (AlgH) family.</text>
</comment>
<comment type="caution">
    <text evidence="3">The sequence shown here is derived from an EMBL/GenBank/DDBJ whole genome shotgun (WGS) entry which is preliminary data.</text>
</comment>
<evidence type="ECO:0000313" key="4">
    <source>
        <dbReference type="Proteomes" id="UP000664731"/>
    </source>
</evidence>
<dbReference type="HAMAP" id="MF_00758">
    <property type="entry name" value="UPF0301"/>
    <property type="match status" value="1"/>
</dbReference>
<dbReference type="RefSeq" id="WP_207575900.1">
    <property type="nucleotide sequence ID" value="NZ_JAFNME010000030.1"/>
</dbReference>
<evidence type="ECO:0000256" key="1">
    <source>
        <dbReference type="ARBA" id="ARBA00009600"/>
    </source>
</evidence>
<dbReference type="EMBL" id="JAFNME010000030">
    <property type="protein sequence ID" value="MBO1250506.1"/>
    <property type="molecule type" value="Genomic_DNA"/>
</dbReference>
<dbReference type="SUPFAM" id="SSF143456">
    <property type="entry name" value="VC0467-like"/>
    <property type="match status" value="1"/>
</dbReference>
<dbReference type="GO" id="GO:0005829">
    <property type="term" value="C:cytosol"/>
    <property type="evidence" value="ECO:0007669"/>
    <property type="project" value="TreeGrafter"/>
</dbReference>
<proteinExistence type="inferred from homology"/>
<accession>A0A939H098</accession>
<dbReference type="Proteomes" id="UP000664731">
    <property type="component" value="Unassembled WGS sequence"/>
</dbReference>
<dbReference type="AlphaFoldDB" id="A0A939H098"/>
<dbReference type="PANTHER" id="PTHR30327:SF1">
    <property type="entry name" value="UPF0301 PROTEIN YQGE"/>
    <property type="match status" value="1"/>
</dbReference>
<dbReference type="NCBIfam" id="NF001266">
    <property type="entry name" value="PRK00228.1-1"/>
    <property type="match status" value="1"/>
</dbReference>
<evidence type="ECO:0000313" key="3">
    <source>
        <dbReference type="EMBL" id="MBO1250506.1"/>
    </source>
</evidence>
<sequence length="197" mass="21436">MSESVLNLANHFLIAMPQLEDEFFARSVVYVCEHNERGALGLVINKPGSLSFKALLEKIELPMGRADLADHPIFRGGPVQTDRGFVLHDPVVLDPPHAEEAVYASTLTIPGGLEMTTSKDILEAVAHGAGPRRVLVTLGYAAWGEGQLESELRENAWITVAAKSDIIFNIAPEDRYAAALQELGLQPWMLHTEAGNA</sequence>
<gene>
    <name evidence="3" type="ORF">J1777_11825</name>
</gene>
<dbReference type="Pfam" id="PF02622">
    <property type="entry name" value="DUF179"/>
    <property type="match status" value="1"/>
</dbReference>
<reference evidence="3" key="1">
    <citation type="submission" date="2021-03" db="EMBL/GenBank/DDBJ databases">
        <title>Comamonas denitrificans.</title>
        <authorList>
            <person name="Finster K."/>
        </authorList>
    </citation>
    <scope>NUCLEOTIDE SEQUENCE</scope>
    <source>
        <strain evidence="3">MM2021_4</strain>
    </source>
</reference>
<dbReference type="PANTHER" id="PTHR30327">
    <property type="entry name" value="UNCHARACTERIZED PROTEIN YQGE"/>
    <property type="match status" value="1"/>
</dbReference>
<evidence type="ECO:0000256" key="2">
    <source>
        <dbReference type="HAMAP-Rule" id="MF_00758"/>
    </source>
</evidence>
<organism evidence="3 4">
    <name type="scientific">Comamonas denitrificans</name>
    <dbReference type="NCBI Taxonomy" id="117506"/>
    <lineage>
        <taxon>Bacteria</taxon>
        <taxon>Pseudomonadati</taxon>
        <taxon>Pseudomonadota</taxon>
        <taxon>Betaproteobacteria</taxon>
        <taxon>Burkholderiales</taxon>
        <taxon>Comamonadaceae</taxon>
        <taxon>Comamonas</taxon>
    </lineage>
</organism>
<protein>
    <recommendedName>
        <fullName evidence="2">UPF0301 protein J1777_11825</fullName>
    </recommendedName>
</protein>